<protein>
    <submittedName>
        <fullName evidence="2">Uncharacterized protein</fullName>
    </submittedName>
</protein>
<keyword evidence="1" id="KW-1133">Transmembrane helix</keyword>
<name>D5V2B8_ARCNC</name>
<reference evidence="2 3" key="1">
    <citation type="journal article" date="2010" name="Stand. Genomic Sci.">
        <title>Complete genome sequence of Arcobacter nitrofigilis type strain (CI).</title>
        <authorList>
            <person name="Pati A."/>
            <person name="Gronow S."/>
            <person name="Lapidus A."/>
            <person name="Copeland A."/>
            <person name="Glavina Del Rio T."/>
            <person name="Nolan M."/>
            <person name="Lucas S."/>
            <person name="Tice H."/>
            <person name="Cheng J.F."/>
            <person name="Han C."/>
            <person name="Chertkov O."/>
            <person name="Bruce D."/>
            <person name="Tapia R."/>
            <person name="Goodwin L."/>
            <person name="Pitluck S."/>
            <person name="Liolios K."/>
            <person name="Ivanova N."/>
            <person name="Mavromatis K."/>
            <person name="Chen A."/>
            <person name="Palaniappan K."/>
            <person name="Land M."/>
            <person name="Hauser L."/>
            <person name="Chang Y.J."/>
            <person name="Jeffries C.D."/>
            <person name="Detter J.C."/>
            <person name="Rohde M."/>
            <person name="Goker M."/>
            <person name="Bristow J."/>
            <person name="Eisen J.A."/>
            <person name="Markowitz V."/>
            <person name="Hugenholtz P."/>
            <person name="Klenk H.P."/>
            <person name="Kyrpides N.C."/>
        </authorList>
    </citation>
    <scope>NUCLEOTIDE SEQUENCE [LARGE SCALE GENOMIC DNA]</scope>
    <source>
        <strain evidence="3">ATCC 33309 / DSM 7299 / CCUG 15893 / LMG 7604 / NCTC 12251 / CI</strain>
    </source>
</reference>
<dbReference type="KEGG" id="ant:Arnit_0686"/>
<dbReference type="AlphaFoldDB" id="D5V2B8"/>
<dbReference type="STRING" id="572480.Arnit_0686"/>
<keyword evidence="3" id="KW-1185">Reference proteome</keyword>
<dbReference type="HOGENOM" id="CLU_2550979_0_0_7"/>
<gene>
    <name evidence="2" type="ordered locus">Arnit_0686</name>
</gene>
<evidence type="ECO:0000313" key="3">
    <source>
        <dbReference type="Proteomes" id="UP000000939"/>
    </source>
</evidence>
<keyword evidence="1" id="KW-0472">Membrane</keyword>
<organism evidence="2 3">
    <name type="scientific">Arcobacter nitrofigilis (strain ATCC 33309 / DSM 7299 / CCUG 15893 / LMG 7604 / NCTC 12251 / CI)</name>
    <name type="common">Campylobacter nitrofigilis</name>
    <dbReference type="NCBI Taxonomy" id="572480"/>
    <lineage>
        <taxon>Bacteria</taxon>
        <taxon>Pseudomonadati</taxon>
        <taxon>Campylobacterota</taxon>
        <taxon>Epsilonproteobacteria</taxon>
        <taxon>Campylobacterales</taxon>
        <taxon>Arcobacteraceae</taxon>
        <taxon>Arcobacter</taxon>
    </lineage>
</organism>
<dbReference type="EMBL" id="CP001999">
    <property type="protein sequence ID" value="ADG92351.1"/>
    <property type="molecule type" value="Genomic_DNA"/>
</dbReference>
<dbReference type="Proteomes" id="UP000000939">
    <property type="component" value="Chromosome"/>
</dbReference>
<evidence type="ECO:0000313" key="2">
    <source>
        <dbReference type="EMBL" id="ADG92351.1"/>
    </source>
</evidence>
<evidence type="ECO:0000256" key="1">
    <source>
        <dbReference type="SAM" id="Phobius"/>
    </source>
</evidence>
<proteinExistence type="predicted"/>
<accession>D5V2B8</accession>
<feature type="transmembrane region" description="Helical" evidence="1">
    <location>
        <begin position="60"/>
        <end position="82"/>
    </location>
</feature>
<keyword evidence="1" id="KW-0812">Transmembrane</keyword>
<sequence length="83" mass="9482">MSDMSFKQAKELVEKLELTELTLKKSTDDIDKSSKKFNEALKMQEHLLKLMQVKDKKLDILKLLVVLNIGFIGGLVVGVFLFK</sequence>